<keyword evidence="3" id="KW-1185">Reference proteome</keyword>
<organism evidence="2 3">
    <name type="scientific">Mycobacterium botniense</name>
    <dbReference type="NCBI Taxonomy" id="84962"/>
    <lineage>
        <taxon>Bacteria</taxon>
        <taxon>Bacillati</taxon>
        <taxon>Actinomycetota</taxon>
        <taxon>Actinomycetes</taxon>
        <taxon>Mycobacteriales</taxon>
        <taxon>Mycobacteriaceae</taxon>
        <taxon>Mycobacterium</taxon>
    </lineage>
</organism>
<evidence type="ECO:0000313" key="3">
    <source>
        <dbReference type="Proteomes" id="UP000465361"/>
    </source>
</evidence>
<reference evidence="2 3" key="1">
    <citation type="journal article" date="2019" name="Emerg. Microbes Infect.">
        <title>Comprehensive subspecies identification of 175 nontuberculous mycobacteria species based on 7547 genomic profiles.</title>
        <authorList>
            <person name="Matsumoto Y."/>
            <person name="Kinjo T."/>
            <person name="Motooka D."/>
            <person name="Nabeya D."/>
            <person name="Jung N."/>
            <person name="Uechi K."/>
            <person name="Horii T."/>
            <person name="Iida T."/>
            <person name="Fujita J."/>
            <person name="Nakamura S."/>
        </authorList>
    </citation>
    <scope>NUCLEOTIDE SEQUENCE [LARGE SCALE GENOMIC DNA]</scope>
    <source>
        <strain evidence="2 3">JCM 17322</strain>
    </source>
</reference>
<protein>
    <recommendedName>
        <fullName evidence="1">MIP18 family-like domain-containing protein</fullName>
    </recommendedName>
</protein>
<accession>A0A7I9XTI4</accession>
<dbReference type="EMBL" id="BLKW01000002">
    <property type="protein sequence ID" value="GFG73331.1"/>
    <property type="molecule type" value="Genomic_DNA"/>
</dbReference>
<dbReference type="Proteomes" id="UP000465361">
    <property type="component" value="Unassembled WGS sequence"/>
</dbReference>
<dbReference type="Gene3D" id="3.30.300.130">
    <property type="entry name" value="Fe-S cluster assembly (FSCA)"/>
    <property type="match status" value="1"/>
</dbReference>
<name>A0A7I9XTI4_9MYCO</name>
<dbReference type="InterPro" id="IPR034904">
    <property type="entry name" value="FSCA_dom_sf"/>
</dbReference>
<dbReference type="AlphaFoldDB" id="A0A7I9XTI4"/>
<evidence type="ECO:0000259" key="1">
    <source>
        <dbReference type="Pfam" id="PF01883"/>
    </source>
</evidence>
<comment type="caution">
    <text evidence="2">The sequence shown here is derived from an EMBL/GenBank/DDBJ whole genome shotgun (WGS) entry which is preliminary data.</text>
</comment>
<evidence type="ECO:0000313" key="2">
    <source>
        <dbReference type="EMBL" id="GFG73331.1"/>
    </source>
</evidence>
<feature type="domain" description="MIP18 family-like" evidence="1">
    <location>
        <begin position="39"/>
        <end position="111"/>
    </location>
</feature>
<gene>
    <name evidence="2" type="ORF">MBOT_06960</name>
</gene>
<dbReference type="Pfam" id="PF01883">
    <property type="entry name" value="FeS_assembly_P"/>
    <property type="match status" value="1"/>
</dbReference>
<sequence length="254" mass="27067">MVTQTERRAQSGPGTSDKCSVTLMNVYYGSERLMCACRRAILEALAAVVDPELGAPNSDLPLVRSITADDGVVTLRLELPVSFCSPAAAHLVACDVQEALRHVDGSGAARVLFGEERGGDPIDAGGSTEGGAADICGPEAEHSLDKLRKALRRSAHCVAMERCVSALMQHKKLGPTAVHRLTLRDLPDDTAKCALIRHRIGLGLSICPNARVVVDDRGSPLPSEKASMQRLRFARSVRIFMEGDGEARCGLLGT</sequence>
<dbReference type="InterPro" id="IPR002744">
    <property type="entry name" value="MIP18-like"/>
</dbReference>
<proteinExistence type="predicted"/>
<dbReference type="SUPFAM" id="SSF117916">
    <property type="entry name" value="Fe-S cluster assembly (FSCA) domain-like"/>
    <property type="match status" value="1"/>
</dbReference>